<dbReference type="GO" id="GO:0051920">
    <property type="term" value="F:peroxiredoxin activity"/>
    <property type="evidence" value="ECO:0007669"/>
    <property type="project" value="InterPro"/>
</dbReference>
<evidence type="ECO:0000259" key="1">
    <source>
        <dbReference type="Pfam" id="PF02627"/>
    </source>
</evidence>
<dbReference type="SUPFAM" id="SSF69118">
    <property type="entry name" value="AhpD-like"/>
    <property type="match status" value="2"/>
</dbReference>
<proteinExistence type="predicted"/>
<dbReference type="InterPro" id="IPR004675">
    <property type="entry name" value="AhpD_core"/>
</dbReference>
<dbReference type="SMR" id="K4P0W8"/>
<accession>K4P0W8</accession>
<organism evidence="2">
    <name type="scientific">Streptoalloteichus sp. ATCC 53650</name>
    <dbReference type="NCBI Taxonomy" id="756733"/>
    <lineage>
        <taxon>Bacteria</taxon>
        <taxon>Bacillati</taxon>
        <taxon>Actinomycetota</taxon>
        <taxon>Actinomycetes</taxon>
        <taxon>Pseudonocardiales</taxon>
        <taxon>Pseudonocardiaceae</taxon>
        <taxon>Streptoalloteichus</taxon>
    </lineage>
</organism>
<dbReference type="NCBIfam" id="TIGR00778">
    <property type="entry name" value="ahpD_dom"/>
    <property type="match status" value="1"/>
</dbReference>
<sequence>MIGPLAGLPLRGVRHVTPVRPGAARGVVREVYRQVGRDFGMIAPPVALHSPAPAALAACWALLRETLIVGSADRAAKENAAAAVSAANSCPYCVEVHEAAALALGEGPDERLAAWARGGPAPFPAAWAAEFTGVAVAFHYLNRVANVFLDDSPLPPRMSDRARGWGLRVLGRVVRRTARRPRDVGTAGALLPAAPLPVDLAWAASAPHVADALARVAAAVERGGERSVPQGVREHVAARLSIWAGEPPPGPSRAWVEDEVADLPDADRPATRLALVTALASYQVDDAVVTAFRRHRPDDRSLVELVAWAGFTAARRSGALLAARPTAEHEPGRS</sequence>
<dbReference type="EMBL" id="JX679499">
    <property type="protein sequence ID" value="AFV52132.1"/>
    <property type="molecule type" value="Genomic_DNA"/>
</dbReference>
<dbReference type="InterPro" id="IPR003779">
    <property type="entry name" value="CMD-like"/>
</dbReference>
<reference evidence="2" key="1">
    <citation type="journal article" date="2013" name="Proc. Natl. Acad. Sci. U.S.A.">
        <title>A new member of the 4-methylideneimidazole-5-one-containing aminomutase family from the enediyne kedarcidin biosynthetic pathway.</title>
        <authorList>
            <person name="Huang S.X."/>
            <person name="Lohman J.R."/>
            <person name="Huang T."/>
            <person name="Shen B."/>
        </authorList>
    </citation>
    <scope>NUCLEOTIDE SEQUENCE</scope>
    <source>
        <strain evidence="2">ATCC 53650</strain>
    </source>
</reference>
<protein>
    <recommendedName>
        <fullName evidence="1">Carboxymuconolactone decarboxylase-like domain-containing protein</fullName>
    </recommendedName>
</protein>
<dbReference type="Gene3D" id="1.20.1290.10">
    <property type="entry name" value="AhpD-like"/>
    <property type="match status" value="1"/>
</dbReference>
<dbReference type="AlphaFoldDB" id="K4P0W8"/>
<name>K4P0W8_9PSEU</name>
<evidence type="ECO:0000313" key="2">
    <source>
        <dbReference type="EMBL" id="AFV52132.1"/>
    </source>
</evidence>
<feature type="domain" description="Carboxymuconolactone decarboxylase-like" evidence="1">
    <location>
        <begin position="55"/>
        <end position="129"/>
    </location>
</feature>
<dbReference type="Pfam" id="PF02627">
    <property type="entry name" value="CMD"/>
    <property type="match status" value="1"/>
</dbReference>
<dbReference type="InterPro" id="IPR029032">
    <property type="entry name" value="AhpD-like"/>
</dbReference>